<keyword evidence="1" id="KW-1185">Reference proteome</keyword>
<evidence type="ECO:0000313" key="1">
    <source>
        <dbReference type="Proteomes" id="UP000515180"/>
    </source>
</evidence>
<protein>
    <submittedName>
        <fullName evidence="2">Intraflagellar transport protein 22 homolog isoform X2</fullName>
    </submittedName>
</protein>
<organism evidence="1 2">
    <name type="scientific">Bombus impatiens</name>
    <name type="common">Bumblebee</name>
    <dbReference type="NCBI Taxonomy" id="132113"/>
    <lineage>
        <taxon>Eukaryota</taxon>
        <taxon>Metazoa</taxon>
        <taxon>Ecdysozoa</taxon>
        <taxon>Arthropoda</taxon>
        <taxon>Hexapoda</taxon>
        <taxon>Insecta</taxon>
        <taxon>Pterygota</taxon>
        <taxon>Neoptera</taxon>
        <taxon>Endopterygota</taxon>
        <taxon>Hymenoptera</taxon>
        <taxon>Apocrita</taxon>
        <taxon>Aculeata</taxon>
        <taxon>Apoidea</taxon>
        <taxon>Anthophila</taxon>
        <taxon>Apidae</taxon>
        <taxon>Bombus</taxon>
        <taxon>Pyrobombus</taxon>
    </lineage>
</organism>
<dbReference type="GeneID" id="100740490"/>
<dbReference type="Proteomes" id="UP000515180">
    <property type="component" value="Unplaced"/>
</dbReference>
<dbReference type="InterPro" id="IPR027417">
    <property type="entry name" value="P-loop_NTPase"/>
</dbReference>
<proteinExistence type="predicted"/>
<dbReference type="AlphaFoldDB" id="A0A6P6F846"/>
<gene>
    <name evidence="2" type="primary">LOC100740490</name>
</gene>
<name>A0A6P6F846_BOMIM</name>
<dbReference type="Pfam" id="PF08477">
    <property type="entry name" value="Roc"/>
    <property type="match status" value="1"/>
</dbReference>
<evidence type="ECO:0000313" key="2">
    <source>
        <dbReference type="RefSeq" id="XP_024220812.1"/>
    </source>
</evidence>
<accession>A0A6P6F846</accession>
<dbReference type="RefSeq" id="XP_024220812.1">
    <property type="nucleotide sequence ID" value="XM_024365044.2"/>
</dbReference>
<sequence>MATIFQTLRFKYSVCTKLKYTYNMQPLKIIVTGPIRSGKTTISNFLADATEIPYDYHPTKGVRILEFEVQNINVNNKHIAKDIELWDCSGDHNCWPAIRKDVHGVILVYNEKSNECLKEIQQLYDYFIDQTKLDPDRCAIFCYDPEKRNPEISKIISSTFMKVSHVKCNIESGGSKLKADFASFISTILNKMHHYINQEDKNILNENILFTK</sequence>
<reference evidence="2" key="1">
    <citation type="submission" date="2025-08" db="UniProtKB">
        <authorList>
            <consortium name="RefSeq"/>
        </authorList>
    </citation>
    <scope>IDENTIFICATION</scope>
</reference>
<dbReference type="Gene3D" id="3.40.50.300">
    <property type="entry name" value="P-loop containing nucleotide triphosphate hydrolases"/>
    <property type="match status" value="1"/>
</dbReference>
<dbReference type="SUPFAM" id="SSF52540">
    <property type="entry name" value="P-loop containing nucleoside triphosphate hydrolases"/>
    <property type="match status" value="1"/>
</dbReference>